<dbReference type="Pfam" id="PF00172">
    <property type="entry name" value="Zn_clus"/>
    <property type="match status" value="1"/>
</dbReference>
<reference evidence="3" key="1">
    <citation type="journal article" date="2023" name="Mol. Phylogenet. Evol.">
        <title>Genome-scale phylogeny and comparative genomics of the fungal order Sordariales.</title>
        <authorList>
            <person name="Hensen N."/>
            <person name="Bonometti L."/>
            <person name="Westerberg I."/>
            <person name="Brannstrom I.O."/>
            <person name="Guillou S."/>
            <person name="Cros-Aarteil S."/>
            <person name="Calhoun S."/>
            <person name="Haridas S."/>
            <person name="Kuo A."/>
            <person name="Mondo S."/>
            <person name="Pangilinan J."/>
            <person name="Riley R."/>
            <person name="LaButti K."/>
            <person name="Andreopoulos B."/>
            <person name="Lipzen A."/>
            <person name="Chen C."/>
            <person name="Yan M."/>
            <person name="Daum C."/>
            <person name="Ng V."/>
            <person name="Clum A."/>
            <person name="Steindorff A."/>
            <person name="Ohm R.A."/>
            <person name="Martin F."/>
            <person name="Silar P."/>
            <person name="Natvig D.O."/>
            <person name="Lalanne C."/>
            <person name="Gautier V."/>
            <person name="Ament-Velasquez S.L."/>
            <person name="Kruys A."/>
            <person name="Hutchinson M.I."/>
            <person name="Powell A.J."/>
            <person name="Barry K."/>
            <person name="Miller A.N."/>
            <person name="Grigoriev I.V."/>
            <person name="Debuchy R."/>
            <person name="Gladieux P."/>
            <person name="Hiltunen Thoren M."/>
            <person name="Johannesson H."/>
        </authorList>
    </citation>
    <scope>NUCLEOTIDE SEQUENCE</scope>
    <source>
        <strain evidence="3">CBS 333.67</strain>
    </source>
</reference>
<dbReference type="GO" id="GO:0008270">
    <property type="term" value="F:zinc ion binding"/>
    <property type="evidence" value="ECO:0007669"/>
    <property type="project" value="InterPro"/>
</dbReference>
<keyword evidence="1" id="KW-0539">Nucleus</keyword>
<reference evidence="3" key="2">
    <citation type="submission" date="2023-06" db="EMBL/GenBank/DDBJ databases">
        <authorList>
            <consortium name="Lawrence Berkeley National Laboratory"/>
            <person name="Mondo S.J."/>
            <person name="Hensen N."/>
            <person name="Bonometti L."/>
            <person name="Westerberg I."/>
            <person name="Brannstrom I.O."/>
            <person name="Guillou S."/>
            <person name="Cros-Aarteil S."/>
            <person name="Calhoun S."/>
            <person name="Haridas S."/>
            <person name="Kuo A."/>
            <person name="Pangilinan J."/>
            <person name="Riley R."/>
            <person name="Labutti K."/>
            <person name="Andreopoulos B."/>
            <person name="Lipzen A."/>
            <person name="Chen C."/>
            <person name="Yanf M."/>
            <person name="Daum C."/>
            <person name="Ng V."/>
            <person name="Clum A."/>
            <person name="Steindorff A."/>
            <person name="Ohm R."/>
            <person name="Martin F."/>
            <person name="Silar P."/>
            <person name="Natvig D."/>
            <person name="Lalanne C."/>
            <person name="Gautier V."/>
            <person name="Ament-Velasquez S.L."/>
            <person name="Kruys A."/>
            <person name="Hutchinson M.I."/>
            <person name="Powell A.J."/>
            <person name="Barry K."/>
            <person name="Miller A.N."/>
            <person name="Grigoriev I.V."/>
            <person name="Debuchy R."/>
            <person name="Gladieux P."/>
            <person name="Thoren M.H."/>
            <person name="Johannesson H."/>
        </authorList>
    </citation>
    <scope>NUCLEOTIDE SEQUENCE</scope>
    <source>
        <strain evidence="3">CBS 333.67</strain>
    </source>
</reference>
<dbReference type="PANTHER" id="PTHR47657">
    <property type="entry name" value="STEROL REGULATORY ELEMENT-BINDING PROTEIN ECM22"/>
    <property type="match status" value="1"/>
</dbReference>
<dbReference type="PROSITE" id="PS00463">
    <property type="entry name" value="ZN2_CY6_FUNGAL_1"/>
    <property type="match status" value="1"/>
</dbReference>
<dbReference type="Gene3D" id="4.10.240.10">
    <property type="entry name" value="Zn(2)-C6 fungal-type DNA-binding domain"/>
    <property type="match status" value="1"/>
</dbReference>
<dbReference type="AlphaFoldDB" id="A0AAJ0H028"/>
<dbReference type="GO" id="GO:0000981">
    <property type="term" value="F:DNA-binding transcription factor activity, RNA polymerase II-specific"/>
    <property type="evidence" value="ECO:0007669"/>
    <property type="project" value="InterPro"/>
</dbReference>
<protein>
    <recommendedName>
        <fullName evidence="2">Zn(2)-C6 fungal-type domain-containing protein</fullName>
    </recommendedName>
</protein>
<evidence type="ECO:0000259" key="2">
    <source>
        <dbReference type="PROSITE" id="PS50048"/>
    </source>
</evidence>
<feature type="domain" description="Zn(2)-C6 fungal-type" evidence="2">
    <location>
        <begin position="21"/>
        <end position="51"/>
    </location>
</feature>
<dbReference type="SMART" id="SM00066">
    <property type="entry name" value="GAL4"/>
    <property type="match status" value="1"/>
</dbReference>
<dbReference type="EMBL" id="JAUDZG010000001">
    <property type="protein sequence ID" value="KAK3309322.1"/>
    <property type="molecule type" value="Genomic_DNA"/>
</dbReference>
<dbReference type="RefSeq" id="XP_062725102.1">
    <property type="nucleotide sequence ID" value="XM_062868171.1"/>
</dbReference>
<proteinExistence type="predicted"/>
<dbReference type="PROSITE" id="PS50048">
    <property type="entry name" value="ZN2_CY6_FUNGAL_2"/>
    <property type="match status" value="1"/>
</dbReference>
<dbReference type="InterPro" id="IPR036864">
    <property type="entry name" value="Zn2-C6_fun-type_DNA-bd_sf"/>
</dbReference>
<dbReference type="Proteomes" id="UP001273166">
    <property type="component" value="Unassembled WGS sequence"/>
</dbReference>
<dbReference type="SUPFAM" id="SSF57701">
    <property type="entry name" value="Zn2/Cys6 DNA-binding domain"/>
    <property type="match status" value="1"/>
</dbReference>
<evidence type="ECO:0000313" key="3">
    <source>
        <dbReference type="EMBL" id="KAK3309322.1"/>
    </source>
</evidence>
<sequence length="375" mass="42061">MAGSSADTSRRRKFHRKSRLGCSNCKLRRVKCDETKPECKNCRSYGVLCSYRSNAGDLHVPREVITSASAASSDTTDSLELDGQCVMSLMRLGTQTAVSILDLDQRDVLQQALSTPYLMHAILAVSAIHDRYRGNIPIAGPTRREAYHSSQGASLFNRKLSGPIPPQDRDTLWMAATYLGIVAFCSNIPETPEECWPLKPDPSHLDWLRMTEAKMAIWELANPLQPGSLFRSMADEFNEMYTPLPTAPIEGAPPALLHLCHITSCSSATNNPYYTAVRLLAPLFNNMKPGTLARSKILSFTSQMQKSFRALLYERDPVALLLLALWYEKSRPHVWWLRHRSTIEYQAITLYLRRCQSENGAIMGLLSEIVQGSPR</sequence>
<dbReference type="PANTHER" id="PTHR47657:SF11">
    <property type="entry name" value="FINGER DOMAIN PROTEIN, PUTATIVE (AFU_ORTHOLOGUE AFUA_1G01650)-RELATED"/>
    <property type="match status" value="1"/>
</dbReference>
<organism evidence="3 4">
    <name type="scientific">Chaetomium strumarium</name>
    <dbReference type="NCBI Taxonomy" id="1170767"/>
    <lineage>
        <taxon>Eukaryota</taxon>
        <taxon>Fungi</taxon>
        <taxon>Dikarya</taxon>
        <taxon>Ascomycota</taxon>
        <taxon>Pezizomycotina</taxon>
        <taxon>Sordariomycetes</taxon>
        <taxon>Sordariomycetidae</taxon>
        <taxon>Sordariales</taxon>
        <taxon>Chaetomiaceae</taxon>
        <taxon>Chaetomium</taxon>
    </lineage>
</organism>
<gene>
    <name evidence="3" type="ORF">B0T15DRAFT_515217</name>
</gene>
<evidence type="ECO:0000313" key="4">
    <source>
        <dbReference type="Proteomes" id="UP001273166"/>
    </source>
</evidence>
<dbReference type="CDD" id="cd00067">
    <property type="entry name" value="GAL4"/>
    <property type="match status" value="1"/>
</dbReference>
<accession>A0AAJ0H028</accession>
<comment type="caution">
    <text evidence="3">The sequence shown here is derived from an EMBL/GenBank/DDBJ whole genome shotgun (WGS) entry which is preliminary data.</text>
</comment>
<dbReference type="GeneID" id="87887000"/>
<name>A0AAJ0H028_9PEZI</name>
<keyword evidence="4" id="KW-1185">Reference proteome</keyword>
<evidence type="ECO:0000256" key="1">
    <source>
        <dbReference type="ARBA" id="ARBA00023242"/>
    </source>
</evidence>
<dbReference type="InterPro" id="IPR001138">
    <property type="entry name" value="Zn2Cys6_DnaBD"/>
</dbReference>
<dbReference type="InterPro" id="IPR052400">
    <property type="entry name" value="Zn2-C6_fungal_TF"/>
</dbReference>